<keyword evidence="3 8" id="KW-0812">Transmembrane</keyword>
<evidence type="ECO:0000256" key="2">
    <source>
        <dbReference type="ARBA" id="ARBA00022475"/>
    </source>
</evidence>
<evidence type="ECO:0000256" key="1">
    <source>
        <dbReference type="ARBA" id="ARBA00004651"/>
    </source>
</evidence>
<sequence length="126" mass="12887">MLAVVVLLMAGAAGALMRFGVSRALPVAAHPVSVPRAVFIVNVVGSFIAGLALGLAQTHVISAEVGFIVISGLCGGLTTFSTFAVETIELMMQGRARVAMRSLALNLILGTGAAFLGYLPTLAFGR</sequence>
<dbReference type="PANTHER" id="PTHR28259">
    <property type="entry name" value="FLUORIDE EXPORT PROTEIN 1-RELATED"/>
    <property type="match status" value="1"/>
</dbReference>
<keyword evidence="5 8" id="KW-0472">Membrane</keyword>
<dbReference type="Pfam" id="PF02537">
    <property type="entry name" value="CRCB"/>
    <property type="match status" value="1"/>
</dbReference>
<dbReference type="NCBIfam" id="TIGR00494">
    <property type="entry name" value="crcB"/>
    <property type="match status" value="1"/>
</dbReference>
<feature type="transmembrane region" description="Helical" evidence="8">
    <location>
        <begin position="65"/>
        <end position="83"/>
    </location>
</feature>
<organism evidence="9">
    <name type="scientific">freshwater metagenome</name>
    <dbReference type="NCBI Taxonomy" id="449393"/>
    <lineage>
        <taxon>unclassified sequences</taxon>
        <taxon>metagenomes</taxon>
        <taxon>ecological metagenomes</taxon>
    </lineage>
</organism>
<dbReference type="GO" id="GO:0005886">
    <property type="term" value="C:plasma membrane"/>
    <property type="evidence" value="ECO:0007669"/>
    <property type="project" value="UniProtKB-SubCell"/>
</dbReference>
<keyword evidence="2" id="KW-1003">Cell membrane</keyword>
<evidence type="ECO:0000256" key="3">
    <source>
        <dbReference type="ARBA" id="ARBA00022692"/>
    </source>
</evidence>
<comment type="subcellular location">
    <subcellularLocation>
        <location evidence="1">Cell membrane</location>
        <topology evidence="1">Multi-pass membrane protein</topology>
    </subcellularLocation>
</comment>
<comment type="catalytic activity">
    <reaction evidence="7">
        <text>fluoride(in) = fluoride(out)</text>
        <dbReference type="Rhea" id="RHEA:76159"/>
        <dbReference type="ChEBI" id="CHEBI:17051"/>
    </reaction>
    <physiologicalReaction direction="left-to-right" evidence="7">
        <dbReference type="Rhea" id="RHEA:76160"/>
    </physiologicalReaction>
</comment>
<dbReference type="HAMAP" id="MF_00454">
    <property type="entry name" value="FluC"/>
    <property type="match status" value="1"/>
</dbReference>
<accession>A0A6J7FD52</accession>
<evidence type="ECO:0000256" key="5">
    <source>
        <dbReference type="ARBA" id="ARBA00023136"/>
    </source>
</evidence>
<evidence type="ECO:0000256" key="8">
    <source>
        <dbReference type="SAM" id="Phobius"/>
    </source>
</evidence>
<dbReference type="GO" id="GO:1903425">
    <property type="term" value="F:fluoride transmembrane transporter activity"/>
    <property type="evidence" value="ECO:0007669"/>
    <property type="project" value="TreeGrafter"/>
</dbReference>
<comment type="similarity">
    <text evidence="6">Belongs to the fluoride channel Fluc/FEX (TC 1.A.43) family.</text>
</comment>
<dbReference type="PANTHER" id="PTHR28259:SF1">
    <property type="entry name" value="FLUORIDE EXPORT PROTEIN 1-RELATED"/>
    <property type="match status" value="1"/>
</dbReference>
<dbReference type="InterPro" id="IPR003691">
    <property type="entry name" value="FluC"/>
</dbReference>
<evidence type="ECO:0000256" key="4">
    <source>
        <dbReference type="ARBA" id="ARBA00022989"/>
    </source>
</evidence>
<dbReference type="EMBL" id="CAFBMB010000013">
    <property type="protein sequence ID" value="CAB4890329.1"/>
    <property type="molecule type" value="Genomic_DNA"/>
</dbReference>
<gene>
    <name evidence="9" type="ORF">UFOPK3516_00311</name>
</gene>
<feature type="transmembrane region" description="Helical" evidence="8">
    <location>
        <begin position="34"/>
        <end position="53"/>
    </location>
</feature>
<evidence type="ECO:0000256" key="7">
    <source>
        <dbReference type="ARBA" id="ARBA00035585"/>
    </source>
</evidence>
<keyword evidence="4 8" id="KW-1133">Transmembrane helix</keyword>
<protein>
    <submittedName>
        <fullName evidence="9">Unannotated protein</fullName>
    </submittedName>
</protein>
<proteinExistence type="inferred from homology"/>
<evidence type="ECO:0000256" key="6">
    <source>
        <dbReference type="ARBA" id="ARBA00035120"/>
    </source>
</evidence>
<dbReference type="AlphaFoldDB" id="A0A6J7FD52"/>
<reference evidence="9" key="1">
    <citation type="submission" date="2020-05" db="EMBL/GenBank/DDBJ databases">
        <authorList>
            <person name="Chiriac C."/>
            <person name="Salcher M."/>
            <person name="Ghai R."/>
            <person name="Kavagutti S V."/>
        </authorList>
    </citation>
    <scope>NUCLEOTIDE SEQUENCE</scope>
</reference>
<name>A0A6J7FD52_9ZZZZ</name>
<evidence type="ECO:0000313" key="9">
    <source>
        <dbReference type="EMBL" id="CAB4890329.1"/>
    </source>
</evidence>
<feature type="transmembrane region" description="Helical" evidence="8">
    <location>
        <begin position="103"/>
        <end position="124"/>
    </location>
</feature>